<name>A0A533I844_PARDE</name>
<dbReference type="GO" id="GO:0070573">
    <property type="term" value="F:metallodipeptidase activity"/>
    <property type="evidence" value="ECO:0007669"/>
    <property type="project" value="InterPro"/>
</dbReference>
<proteinExistence type="predicted"/>
<comment type="caution">
    <text evidence="1">The sequence shown here is derived from an EMBL/GenBank/DDBJ whole genome shotgun (WGS) entry which is preliminary data.</text>
</comment>
<dbReference type="SUPFAM" id="SSF51556">
    <property type="entry name" value="Metallo-dependent hydrolases"/>
    <property type="match status" value="1"/>
</dbReference>
<accession>A0A533I844</accession>
<dbReference type="PANTHER" id="PTHR10443:SF12">
    <property type="entry name" value="DIPEPTIDASE"/>
    <property type="match status" value="1"/>
</dbReference>
<dbReference type="PANTHER" id="PTHR10443">
    <property type="entry name" value="MICROSOMAL DIPEPTIDASE"/>
    <property type="match status" value="1"/>
</dbReference>
<dbReference type="GO" id="GO:0006508">
    <property type="term" value="P:proteolysis"/>
    <property type="evidence" value="ECO:0007669"/>
    <property type="project" value="InterPro"/>
</dbReference>
<reference evidence="1 2" key="1">
    <citation type="journal article" date="2017" name="Nat. Commun.">
        <title>In situ click chemistry generation of cyclooxygenase-2 inhibitors.</title>
        <authorList>
            <person name="Bhardwaj A."/>
            <person name="Kaur J."/>
            <person name="Wuest M."/>
            <person name="Wuest F."/>
        </authorList>
    </citation>
    <scope>NUCLEOTIDE SEQUENCE [LARGE SCALE GENOMIC DNA]</scope>
    <source>
        <strain evidence="1">S2_012_000_R3_94</strain>
    </source>
</reference>
<dbReference type="AlphaFoldDB" id="A0A533I844"/>
<gene>
    <name evidence="1" type="ORF">DI616_05405</name>
</gene>
<dbReference type="InterPro" id="IPR008257">
    <property type="entry name" value="Pept_M19"/>
</dbReference>
<organism evidence="1 2">
    <name type="scientific">Paracoccus denitrificans</name>
    <dbReference type="NCBI Taxonomy" id="266"/>
    <lineage>
        <taxon>Bacteria</taxon>
        <taxon>Pseudomonadati</taxon>
        <taxon>Pseudomonadota</taxon>
        <taxon>Alphaproteobacteria</taxon>
        <taxon>Rhodobacterales</taxon>
        <taxon>Paracoccaceae</taxon>
        <taxon>Paracoccus</taxon>
    </lineage>
</organism>
<dbReference type="Proteomes" id="UP000315344">
    <property type="component" value="Unassembled WGS sequence"/>
</dbReference>
<dbReference type="PROSITE" id="PS51365">
    <property type="entry name" value="RENAL_DIPEPTIDASE_2"/>
    <property type="match status" value="1"/>
</dbReference>
<protein>
    <submittedName>
        <fullName evidence="1">Peptidase M19</fullName>
    </submittedName>
</protein>
<dbReference type="InterPro" id="IPR032466">
    <property type="entry name" value="Metal_Hydrolase"/>
</dbReference>
<dbReference type="Pfam" id="PF01244">
    <property type="entry name" value="Peptidase_M19"/>
    <property type="match status" value="1"/>
</dbReference>
<evidence type="ECO:0000313" key="1">
    <source>
        <dbReference type="EMBL" id="TKW67749.1"/>
    </source>
</evidence>
<dbReference type="EMBL" id="VAFL01000003">
    <property type="protein sequence ID" value="TKW67749.1"/>
    <property type="molecule type" value="Genomic_DNA"/>
</dbReference>
<sequence length="391" mass="41818">MFRKILIAALGLIVIAAVAFFTFAPGYVERGLNPVNTPEAGWPVSPEAQALHDRLIIGDWHSDALLWDRNLLKRVDRGHTDIPRLQDGNVALQVFTTVTKSPAGLNYGQNSAEAPDQITKLVMGQLRPIRTWSSLKERALDQAARLRDMAESDPENLSLILNAPDLVALLQARADGARTVGALIGTEGGHPLEGEIANLATLYDAGFRLVGLTHFFDNELGGSLHGESGDGLSDFGREVVAELMARHMVIDLAHASPQMVRDVLAIEGTRPIISHTGIRGNCETPRNLSDDLVRAVAEKGGVIGIGYWQDVNCAATPAAIAKSIAAAIALVGEDHVSLGSDYDGSVDAPFDTAGLSALTQALIDQNLSEAQIAKVMGDNMIRYLTETLPDT</sequence>
<dbReference type="Gene3D" id="3.20.20.140">
    <property type="entry name" value="Metal-dependent hydrolases"/>
    <property type="match status" value="1"/>
</dbReference>
<evidence type="ECO:0000313" key="2">
    <source>
        <dbReference type="Proteomes" id="UP000315344"/>
    </source>
</evidence>